<dbReference type="Pfam" id="PF03004">
    <property type="entry name" value="Transposase_24"/>
    <property type="match status" value="1"/>
</dbReference>
<evidence type="ECO:0000256" key="2">
    <source>
        <dbReference type="SAM" id="Phobius"/>
    </source>
</evidence>
<dbReference type="AlphaFoldDB" id="A0A9R1VCP2"/>
<dbReference type="Proteomes" id="UP000235145">
    <property type="component" value="Unassembled WGS sequence"/>
</dbReference>
<evidence type="ECO:0000313" key="3">
    <source>
        <dbReference type="EMBL" id="KAJ0202392.1"/>
    </source>
</evidence>
<feature type="region of interest" description="Disordered" evidence="1">
    <location>
        <begin position="401"/>
        <end position="425"/>
    </location>
</feature>
<name>A0A9R1VCP2_LACSA</name>
<dbReference type="EMBL" id="NBSK02000006">
    <property type="protein sequence ID" value="KAJ0202392.1"/>
    <property type="molecule type" value="Genomic_DNA"/>
</dbReference>
<feature type="compositionally biased region" description="Basic and acidic residues" evidence="1">
    <location>
        <begin position="26"/>
        <end position="35"/>
    </location>
</feature>
<evidence type="ECO:0000256" key="1">
    <source>
        <dbReference type="SAM" id="MobiDB-lite"/>
    </source>
</evidence>
<feature type="compositionally biased region" description="Pro residues" evidence="1">
    <location>
        <begin position="271"/>
        <end position="283"/>
    </location>
</feature>
<dbReference type="PANTHER" id="PTHR33499:SF11">
    <property type="entry name" value="NO APICAL MERISTEM-ASSOCIATED C-TERMINAL DOMAIN-CONTAINING PROTEIN"/>
    <property type="match status" value="1"/>
</dbReference>
<dbReference type="InterPro" id="IPR004252">
    <property type="entry name" value="Probable_transposase_24"/>
</dbReference>
<gene>
    <name evidence="3" type="ORF">LSAT_V11C600315640</name>
</gene>
<keyword evidence="2" id="KW-0472">Membrane</keyword>
<protein>
    <submittedName>
        <fullName evidence="3">Uncharacterized protein</fullName>
    </submittedName>
</protein>
<reference evidence="3 4" key="1">
    <citation type="journal article" date="2017" name="Nat. Commun.">
        <title>Genome assembly with in vitro proximity ligation data and whole-genome triplication in lettuce.</title>
        <authorList>
            <person name="Reyes-Chin-Wo S."/>
            <person name="Wang Z."/>
            <person name="Yang X."/>
            <person name="Kozik A."/>
            <person name="Arikit S."/>
            <person name="Song C."/>
            <person name="Xia L."/>
            <person name="Froenicke L."/>
            <person name="Lavelle D.O."/>
            <person name="Truco M.J."/>
            <person name="Xia R."/>
            <person name="Zhu S."/>
            <person name="Xu C."/>
            <person name="Xu H."/>
            <person name="Xu X."/>
            <person name="Cox K."/>
            <person name="Korf I."/>
            <person name="Meyers B.C."/>
            <person name="Michelmore R.W."/>
        </authorList>
    </citation>
    <scope>NUCLEOTIDE SEQUENCE [LARGE SCALE GENOMIC DNA]</scope>
    <source>
        <strain evidence="4">cv. Salinas</strain>
        <tissue evidence="3">Seedlings</tissue>
    </source>
</reference>
<feature type="transmembrane region" description="Helical" evidence="2">
    <location>
        <begin position="429"/>
        <end position="451"/>
    </location>
</feature>
<feature type="region of interest" description="Disordered" evidence="1">
    <location>
        <begin position="258"/>
        <end position="285"/>
    </location>
</feature>
<accession>A0A9R1VCP2</accession>
<comment type="caution">
    <text evidence="3">The sequence shown here is derived from an EMBL/GenBank/DDBJ whole genome shotgun (WGS) entry which is preliminary data.</text>
</comment>
<dbReference type="PANTHER" id="PTHR33499">
    <property type="entry name" value="OS12G0282400 PROTEIN-RELATED"/>
    <property type="match status" value="1"/>
</dbReference>
<proteinExistence type="predicted"/>
<keyword evidence="2" id="KW-1133">Transmembrane helix</keyword>
<keyword evidence="2" id="KW-0812">Transmembrane</keyword>
<organism evidence="3 4">
    <name type="scientific">Lactuca sativa</name>
    <name type="common">Garden lettuce</name>
    <dbReference type="NCBI Taxonomy" id="4236"/>
    <lineage>
        <taxon>Eukaryota</taxon>
        <taxon>Viridiplantae</taxon>
        <taxon>Streptophyta</taxon>
        <taxon>Embryophyta</taxon>
        <taxon>Tracheophyta</taxon>
        <taxon>Spermatophyta</taxon>
        <taxon>Magnoliopsida</taxon>
        <taxon>eudicotyledons</taxon>
        <taxon>Gunneridae</taxon>
        <taxon>Pentapetalae</taxon>
        <taxon>asterids</taxon>
        <taxon>campanulids</taxon>
        <taxon>Asterales</taxon>
        <taxon>Asteraceae</taxon>
        <taxon>Cichorioideae</taxon>
        <taxon>Cichorieae</taxon>
        <taxon>Lactucinae</taxon>
        <taxon>Lactuca</taxon>
    </lineage>
</organism>
<sequence>MAAVMGRGHGGDGAEDPPFPGGRGPGQHELDVEGRARRKARGKAKNIKLEKAILQNQGKPIPMQFDRDITFNPVGEAGDMFSREVGKTMWQMVPFDKWSWKRVSPDIKDTVLQHLAFDLNQMYQDAQATLLTESFQAALLRGFRERKADAKEYFKMVGGYEDIPRALANPPDGMLVDNWEKTVEYFQTDEHKIASERNKKIREKQTIVNRGGSSSYSSTCYKKNLKRVETFRKAHTDKNGVFVTAESEQQYVKRRGHIRGIGRKPSGLPTIPQPSQPSQPPSQPSQLENLRAMLADPACRDELYSFFQSQNNQGNDGNDDEAATIIITGDKLINSDEAVAATYYRRRVAAIIITGDFWDFYRRLLSPVMAFFLVVYICTVGTHCQIGQKLTINVSATSATPSPTATPATPAPVSPPTHSTSLQQPSPSFAPSFTAMAPFSFLAIALALFYLI</sequence>
<feature type="region of interest" description="Disordered" evidence="1">
    <location>
        <begin position="1"/>
        <end position="41"/>
    </location>
</feature>
<evidence type="ECO:0000313" key="4">
    <source>
        <dbReference type="Proteomes" id="UP000235145"/>
    </source>
</evidence>
<keyword evidence="4" id="KW-1185">Reference proteome</keyword>